<accession>A0A2H4Q3Z5</accession>
<dbReference type="PANTHER" id="PTHR43861">
    <property type="entry name" value="TRANS-ACONITATE 2-METHYLTRANSFERASE-RELATED"/>
    <property type="match status" value="1"/>
</dbReference>
<gene>
    <name evidence="4" type="ORF">SAMN05444271_11032</name>
</gene>
<keyword evidence="5" id="KW-1185">Reference proteome</keyword>
<organism evidence="4 5">
    <name type="scientific">Halohasta litchfieldiae</name>
    <dbReference type="NCBI Taxonomy" id="1073996"/>
    <lineage>
        <taxon>Archaea</taxon>
        <taxon>Methanobacteriati</taxon>
        <taxon>Methanobacteriota</taxon>
        <taxon>Stenosarchaea group</taxon>
        <taxon>Halobacteria</taxon>
        <taxon>Halobacteriales</taxon>
        <taxon>Haloferacaceae</taxon>
        <taxon>Halohasta</taxon>
    </lineage>
</organism>
<dbReference type="OrthoDB" id="11691at2157"/>
<proteinExistence type="predicted"/>
<dbReference type="EMBL" id="FNYR01000010">
    <property type="protein sequence ID" value="SEI87292.1"/>
    <property type="molecule type" value="Genomic_DNA"/>
</dbReference>
<keyword evidence="2 4" id="KW-0808">Transferase</keyword>
<dbReference type="AlphaFoldDB" id="A0A1H6UHN8"/>
<dbReference type="STRING" id="1073996.SAMN05444271_11032"/>
<dbReference type="SUPFAM" id="SSF53335">
    <property type="entry name" value="S-adenosyl-L-methionine-dependent methyltransferases"/>
    <property type="match status" value="1"/>
</dbReference>
<accession>A0A1H6UHN8</accession>
<feature type="domain" description="Methyltransferase" evidence="3">
    <location>
        <begin position="42"/>
        <end position="129"/>
    </location>
</feature>
<keyword evidence="1 4" id="KW-0489">Methyltransferase</keyword>
<dbReference type="GeneID" id="35003127"/>
<protein>
    <submittedName>
        <fullName evidence="4">Trans-aconitate methyltransferase</fullName>
    </submittedName>
</protein>
<evidence type="ECO:0000256" key="2">
    <source>
        <dbReference type="ARBA" id="ARBA00022679"/>
    </source>
</evidence>
<dbReference type="InterPro" id="IPR041698">
    <property type="entry name" value="Methyltransf_25"/>
</dbReference>
<evidence type="ECO:0000313" key="5">
    <source>
        <dbReference type="Proteomes" id="UP000198888"/>
    </source>
</evidence>
<evidence type="ECO:0000256" key="1">
    <source>
        <dbReference type="ARBA" id="ARBA00022603"/>
    </source>
</evidence>
<dbReference type="GO" id="GO:0008168">
    <property type="term" value="F:methyltransferase activity"/>
    <property type="evidence" value="ECO:0007669"/>
    <property type="project" value="UniProtKB-KW"/>
</dbReference>
<dbReference type="PANTHER" id="PTHR43861:SF1">
    <property type="entry name" value="TRANS-ACONITATE 2-METHYLTRANSFERASE"/>
    <property type="match status" value="1"/>
</dbReference>
<name>A0A1H6UHN8_9EURY</name>
<dbReference type="GO" id="GO:0032259">
    <property type="term" value="P:methylation"/>
    <property type="evidence" value="ECO:0007669"/>
    <property type="project" value="UniProtKB-KW"/>
</dbReference>
<dbReference type="Proteomes" id="UP000198888">
    <property type="component" value="Unassembled WGS sequence"/>
</dbReference>
<evidence type="ECO:0000259" key="3">
    <source>
        <dbReference type="Pfam" id="PF13649"/>
    </source>
</evidence>
<dbReference type="InterPro" id="IPR029063">
    <property type="entry name" value="SAM-dependent_MTases_sf"/>
</dbReference>
<sequence length="257" mass="28335">MSPPSETDQRWDSATYDDAHSFVYEYGEDVVDLLDPQPGERILDLGCGTGHLTQQISDAGATAVGMDRSAEMVDSARENYPDCEFICADAHEFTVDSPFDAIFSNAALHWMTDQDAVLESVVDALGPGGRFVAELGGHGNIEAIVSATHAELAERGYETPMPWYFPTIGEYATKLESHGFEVQYATLFDRPTDLDGERGLATWMEGFGDSLLASLSADVQQSVIEGVENRLRNEFFTDGSWTADYRRLRIVARLVDD</sequence>
<reference evidence="4 5" key="1">
    <citation type="submission" date="2016-10" db="EMBL/GenBank/DDBJ databases">
        <authorList>
            <person name="de Groot N.N."/>
        </authorList>
    </citation>
    <scope>NUCLEOTIDE SEQUENCE [LARGE SCALE GENOMIC DNA]</scope>
    <source>
        <strain evidence="4 5">DSM 22187</strain>
    </source>
</reference>
<dbReference type="Gene3D" id="3.40.50.150">
    <property type="entry name" value="Vaccinia Virus protein VP39"/>
    <property type="match status" value="1"/>
</dbReference>
<dbReference type="CDD" id="cd02440">
    <property type="entry name" value="AdoMet_MTases"/>
    <property type="match status" value="1"/>
</dbReference>
<dbReference type="KEGG" id="hae:halTADL_2349"/>
<evidence type="ECO:0000313" key="4">
    <source>
        <dbReference type="EMBL" id="SEI87292.1"/>
    </source>
</evidence>
<dbReference type="Pfam" id="PF13649">
    <property type="entry name" value="Methyltransf_25"/>
    <property type="match status" value="1"/>
</dbReference>
<dbReference type="RefSeq" id="WP_089672368.1">
    <property type="nucleotide sequence ID" value="NZ_CP024845.1"/>
</dbReference>